<evidence type="ECO:0000256" key="3">
    <source>
        <dbReference type="ARBA" id="ARBA00009156"/>
    </source>
</evidence>
<organism evidence="16 17">
    <name type="scientific">Priapulus caudatus</name>
    <name type="common">Priapulid worm</name>
    <dbReference type="NCBI Taxonomy" id="37621"/>
    <lineage>
        <taxon>Eukaryota</taxon>
        <taxon>Metazoa</taxon>
        <taxon>Ecdysozoa</taxon>
        <taxon>Scalidophora</taxon>
        <taxon>Priapulida</taxon>
        <taxon>Priapulimorpha</taxon>
        <taxon>Priapulimorphida</taxon>
        <taxon>Priapulidae</taxon>
        <taxon>Priapulus</taxon>
    </lineage>
</organism>
<evidence type="ECO:0000256" key="12">
    <source>
        <dbReference type="ARBA" id="ARBA00047192"/>
    </source>
</evidence>
<evidence type="ECO:0000259" key="15">
    <source>
        <dbReference type="Pfam" id="PF02782"/>
    </source>
</evidence>
<evidence type="ECO:0000256" key="5">
    <source>
        <dbReference type="ARBA" id="ARBA00022490"/>
    </source>
</evidence>
<dbReference type="InterPro" id="IPR018483">
    <property type="entry name" value="Carb_kinase_FGGY_CS"/>
</dbReference>
<gene>
    <name evidence="17" type="primary">LOC106815642</name>
</gene>
<dbReference type="PANTHER" id="PTHR10196:SF68">
    <property type="entry name" value="GLYCEROL KINASE 5-RELATED"/>
    <property type="match status" value="1"/>
</dbReference>
<dbReference type="CDD" id="cd07793">
    <property type="entry name" value="ASKHA_NBD_FGGY_GK5-like"/>
    <property type="match status" value="1"/>
</dbReference>
<evidence type="ECO:0000256" key="13">
    <source>
        <dbReference type="RuleBase" id="RU003733"/>
    </source>
</evidence>
<keyword evidence="5" id="KW-0963">Cytoplasm</keyword>
<keyword evidence="7" id="KW-0547">Nucleotide-binding</keyword>
<comment type="subcellular location">
    <subcellularLocation>
        <location evidence="1">Cytoplasm</location>
    </subcellularLocation>
</comment>
<evidence type="ECO:0000256" key="2">
    <source>
        <dbReference type="ARBA" id="ARBA00005190"/>
    </source>
</evidence>
<evidence type="ECO:0000256" key="10">
    <source>
        <dbReference type="ARBA" id="ARBA00033026"/>
    </source>
</evidence>
<dbReference type="PIRSF" id="PIRSF000538">
    <property type="entry name" value="GlpK"/>
    <property type="match status" value="1"/>
</dbReference>
<dbReference type="Pfam" id="PF02782">
    <property type="entry name" value="FGGY_C"/>
    <property type="match status" value="1"/>
</dbReference>
<evidence type="ECO:0000313" key="16">
    <source>
        <dbReference type="Proteomes" id="UP000695022"/>
    </source>
</evidence>
<evidence type="ECO:0000256" key="4">
    <source>
        <dbReference type="ARBA" id="ARBA00012099"/>
    </source>
</evidence>
<dbReference type="Gene3D" id="3.30.420.40">
    <property type="match status" value="2"/>
</dbReference>
<evidence type="ECO:0000259" key="14">
    <source>
        <dbReference type="Pfam" id="PF00370"/>
    </source>
</evidence>
<dbReference type="GO" id="GO:0016301">
    <property type="term" value="F:kinase activity"/>
    <property type="evidence" value="ECO:0007669"/>
    <property type="project" value="UniProtKB-KW"/>
</dbReference>
<dbReference type="InterPro" id="IPR043129">
    <property type="entry name" value="ATPase_NBD"/>
</dbReference>
<dbReference type="InterPro" id="IPR018485">
    <property type="entry name" value="FGGY_C"/>
</dbReference>
<dbReference type="PANTHER" id="PTHR10196">
    <property type="entry name" value="SUGAR KINASE"/>
    <property type="match status" value="1"/>
</dbReference>
<dbReference type="GeneID" id="106815642"/>
<dbReference type="InterPro" id="IPR018484">
    <property type="entry name" value="FGGY_N"/>
</dbReference>
<accession>A0ABM1ETU8</accession>
<comment type="function">
    <text evidence="11">Skin-specific kinase that plays a key role in glycerol metabolism, catalyzing its phosphorylation to produce sn-glycerol 3-phosphate. Involved in skin-specific regulation of sterol regulatory element-binding protein (SREBP) processing and lipid biosynthesis.</text>
</comment>
<evidence type="ECO:0000256" key="1">
    <source>
        <dbReference type="ARBA" id="ARBA00004496"/>
    </source>
</evidence>
<proteinExistence type="inferred from homology"/>
<keyword evidence="6 13" id="KW-0808">Transferase</keyword>
<evidence type="ECO:0000256" key="11">
    <source>
        <dbReference type="ARBA" id="ARBA00045165"/>
    </source>
</evidence>
<dbReference type="Pfam" id="PF00370">
    <property type="entry name" value="FGGY_N"/>
    <property type="match status" value="1"/>
</dbReference>
<evidence type="ECO:0000313" key="17">
    <source>
        <dbReference type="RefSeq" id="XP_014675619.1"/>
    </source>
</evidence>
<keyword evidence="9" id="KW-0067">ATP-binding</keyword>
<feature type="domain" description="Carbohydrate kinase FGGY N-terminal" evidence="14">
    <location>
        <begin position="23"/>
        <end position="285"/>
    </location>
</feature>
<comment type="similarity">
    <text evidence="3 13">Belongs to the FGGY kinase family.</text>
</comment>
<name>A0ABM1ETU8_PRICU</name>
<dbReference type="RefSeq" id="XP_014675619.1">
    <property type="nucleotide sequence ID" value="XM_014820133.1"/>
</dbReference>
<sequence length="457" mass="50382">MEARNGTEILSGDIVTTLPDPAYILAIDIGTTTLRSHVYNANANVVGIGSKRIQLLYPQPGWVEMDEEVFYQQFIDVVKISLERANITAADVTSLGISTQRNTFITWDRETGKPFHRLITWKDTRFDAYCHTWNNCVTVKALRAGSRCLYSLTRNKRYLATTVFQFKTETLPIRLRWLLDHNAEMNRRSCEGQVMFGTIETWLLWKLTGGKKHLVDWSSASSTLLFDPYLLQWSSIILRLVGLPMDMLPRLVDTAGDFGETLPEVFGAPIKVAAMVGDQQAAMFGECCFAVGDVKCTMGTGTFIDINTGSNSRTSRGGLYPLVGWKMEDEVVYLAEGGSADTGTAISWAQDIGLFAEARESSAIAESVKDSNGVFFIPSFSGLQAPVNDAQACAGFLGLSSHTTKAHMVRSLLESLAFRIKQLFETIVAEATFPVGNMRDGEACQATSFLLSSSCRS</sequence>
<evidence type="ECO:0000256" key="6">
    <source>
        <dbReference type="ARBA" id="ARBA00022679"/>
    </source>
</evidence>
<keyword evidence="8 13" id="KW-0418">Kinase</keyword>
<dbReference type="InterPro" id="IPR000577">
    <property type="entry name" value="Carb_kinase_FGGY"/>
</dbReference>
<dbReference type="EC" id="2.7.1.30" evidence="4"/>
<reference evidence="17" key="1">
    <citation type="submission" date="2025-08" db="UniProtKB">
        <authorList>
            <consortium name="RefSeq"/>
        </authorList>
    </citation>
    <scope>IDENTIFICATION</scope>
</reference>
<dbReference type="InterPro" id="IPR037444">
    <property type="entry name" value="GK5"/>
</dbReference>
<feature type="domain" description="Carbohydrate kinase FGGY C-terminal" evidence="15">
    <location>
        <begin position="295"/>
        <end position="430"/>
    </location>
</feature>
<evidence type="ECO:0000256" key="8">
    <source>
        <dbReference type="ARBA" id="ARBA00022777"/>
    </source>
</evidence>
<dbReference type="SUPFAM" id="SSF53067">
    <property type="entry name" value="Actin-like ATPase domain"/>
    <property type="match status" value="2"/>
</dbReference>
<evidence type="ECO:0000256" key="7">
    <source>
        <dbReference type="ARBA" id="ARBA00022741"/>
    </source>
</evidence>
<dbReference type="Proteomes" id="UP000695022">
    <property type="component" value="Unplaced"/>
</dbReference>
<dbReference type="PROSITE" id="PS00445">
    <property type="entry name" value="FGGY_KINASES_2"/>
    <property type="match status" value="1"/>
</dbReference>
<protein>
    <recommendedName>
        <fullName evidence="12">Glycerol kinase 5</fullName>
        <ecNumber evidence="4">2.7.1.30</ecNumber>
    </recommendedName>
    <alternativeName>
        <fullName evidence="10">ATP:glycerol 3-phosphotransferase 5</fullName>
    </alternativeName>
</protein>
<keyword evidence="16" id="KW-1185">Reference proteome</keyword>
<evidence type="ECO:0000256" key="9">
    <source>
        <dbReference type="ARBA" id="ARBA00022840"/>
    </source>
</evidence>
<comment type="pathway">
    <text evidence="2">Polyol metabolism; glycerol degradation via glycerol kinase pathway; sn-glycerol 3-phosphate from glycerol: step 1/1.</text>
</comment>